<evidence type="ECO:0000256" key="5">
    <source>
        <dbReference type="SAM" id="MobiDB-lite"/>
    </source>
</evidence>
<evidence type="ECO:0000256" key="3">
    <source>
        <dbReference type="ARBA" id="ARBA00022833"/>
    </source>
</evidence>
<name>A0A8H4NMR3_9HYPO</name>
<dbReference type="InterPro" id="IPR001876">
    <property type="entry name" value="Znf_RanBP2"/>
</dbReference>
<keyword evidence="8" id="KW-1185">Reference proteome</keyword>
<feature type="compositionally biased region" description="Low complexity" evidence="5">
    <location>
        <begin position="135"/>
        <end position="144"/>
    </location>
</feature>
<evidence type="ECO:0000256" key="2">
    <source>
        <dbReference type="ARBA" id="ARBA00022771"/>
    </source>
</evidence>
<keyword evidence="2 4" id="KW-0863">Zinc-finger</keyword>
<proteinExistence type="predicted"/>
<keyword evidence="3" id="KW-0862">Zinc</keyword>
<feature type="region of interest" description="Disordered" evidence="5">
    <location>
        <begin position="109"/>
        <end position="243"/>
    </location>
</feature>
<feature type="domain" description="RanBP2-type" evidence="6">
    <location>
        <begin position="36"/>
        <end position="69"/>
    </location>
</feature>
<evidence type="ECO:0000313" key="7">
    <source>
        <dbReference type="EMBL" id="KAF4438633.1"/>
    </source>
</evidence>
<dbReference type="OrthoDB" id="5094741at2759"/>
<evidence type="ECO:0000259" key="6">
    <source>
        <dbReference type="PROSITE" id="PS50199"/>
    </source>
</evidence>
<dbReference type="AlphaFoldDB" id="A0A8H4NMR3"/>
<dbReference type="PROSITE" id="PS01358">
    <property type="entry name" value="ZF_RANBP2_1"/>
    <property type="match status" value="1"/>
</dbReference>
<dbReference type="EMBL" id="JAADJF010000110">
    <property type="protein sequence ID" value="KAF4438633.1"/>
    <property type="molecule type" value="Genomic_DNA"/>
</dbReference>
<dbReference type="Proteomes" id="UP000536711">
    <property type="component" value="Unassembled WGS sequence"/>
</dbReference>
<evidence type="ECO:0000256" key="1">
    <source>
        <dbReference type="ARBA" id="ARBA00022723"/>
    </source>
</evidence>
<dbReference type="InterPro" id="IPR036443">
    <property type="entry name" value="Znf_RanBP2_sf"/>
</dbReference>
<dbReference type="GO" id="GO:0008270">
    <property type="term" value="F:zinc ion binding"/>
    <property type="evidence" value="ECO:0007669"/>
    <property type="project" value="UniProtKB-KW"/>
</dbReference>
<protein>
    <recommendedName>
        <fullName evidence="6">RanBP2-type domain-containing protein</fullName>
    </recommendedName>
</protein>
<feature type="compositionally biased region" description="Basic and acidic residues" evidence="5">
    <location>
        <begin position="205"/>
        <end position="222"/>
    </location>
</feature>
<organism evidence="7 8">
    <name type="scientific">Fusarium acutatum</name>
    <dbReference type="NCBI Taxonomy" id="78861"/>
    <lineage>
        <taxon>Eukaryota</taxon>
        <taxon>Fungi</taxon>
        <taxon>Dikarya</taxon>
        <taxon>Ascomycota</taxon>
        <taxon>Pezizomycotina</taxon>
        <taxon>Sordariomycetes</taxon>
        <taxon>Hypocreomycetidae</taxon>
        <taxon>Hypocreales</taxon>
        <taxon>Nectriaceae</taxon>
        <taxon>Fusarium</taxon>
        <taxon>Fusarium fujikuroi species complex</taxon>
    </lineage>
</organism>
<dbReference type="PROSITE" id="PS50199">
    <property type="entry name" value="ZF_RANBP2_2"/>
    <property type="match status" value="1"/>
</dbReference>
<keyword evidence="1" id="KW-0479">Metal-binding</keyword>
<reference evidence="7 8" key="1">
    <citation type="submission" date="2020-01" db="EMBL/GenBank/DDBJ databases">
        <title>Identification and distribution of gene clusters putatively required for synthesis of sphingolipid metabolism inhibitors in phylogenetically diverse species of the filamentous fungus Fusarium.</title>
        <authorList>
            <person name="Kim H.-S."/>
            <person name="Busman M."/>
            <person name="Brown D.W."/>
            <person name="Divon H."/>
            <person name="Uhlig S."/>
            <person name="Proctor R.H."/>
        </authorList>
    </citation>
    <scope>NUCLEOTIDE SEQUENCE [LARGE SCALE GENOMIC DNA]</scope>
    <source>
        <strain evidence="7 8">NRRL 13308</strain>
    </source>
</reference>
<accession>A0A8H4NMR3</accession>
<sequence>MQPTRPPNSPPDLPPLDPPEYPHAPIDFTGTTISTRVDHLAWTCRYMSCSTINAIYQTVCAQCGTQRQPGADALGDNNTYIGFLQAVDQSDNEHWHYASRQTLIQMSQGIPPTNLPRIGSSPVTSWRSPDIDATNPENSSPPSERSGEVGPMDSAPGPSGAGDAVGTNREARTVRTGDGFEVSHMARGFENVRREEVDDEDLDEPGEKSKVEDLEKPDKQPEDEGDTKGGAAGDESGNKRKRE</sequence>
<gene>
    <name evidence="7" type="ORF">FACUT_4742</name>
</gene>
<comment type="caution">
    <text evidence="7">The sequence shown here is derived from an EMBL/GenBank/DDBJ whole genome shotgun (WGS) entry which is preliminary data.</text>
</comment>
<evidence type="ECO:0000313" key="8">
    <source>
        <dbReference type="Proteomes" id="UP000536711"/>
    </source>
</evidence>
<evidence type="ECO:0000256" key="4">
    <source>
        <dbReference type="PROSITE-ProRule" id="PRU00322"/>
    </source>
</evidence>
<dbReference type="SUPFAM" id="SSF90209">
    <property type="entry name" value="Ran binding protein zinc finger-like"/>
    <property type="match status" value="1"/>
</dbReference>